<dbReference type="Proteomes" id="UP000050421">
    <property type="component" value="Unassembled WGS sequence"/>
</dbReference>
<dbReference type="Gene3D" id="3.40.50.1820">
    <property type="entry name" value="alpha/beta hydrolase"/>
    <property type="match status" value="1"/>
</dbReference>
<dbReference type="InterPro" id="IPR049492">
    <property type="entry name" value="BD-FAE-like_dom"/>
</dbReference>
<dbReference type="OrthoDB" id="9777975at2"/>
<reference evidence="3 4" key="1">
    <citation type="submission" date="2015-09" db="EMBL/GenBank/DDBJ databases">
        <title>Identification and resolution of microdiversity through metagenomic sequencing of parallel consortia.</title>
        <authorList>
            <person name="Nelson W.C."/>
            <person name="Romine M.F."/>
            <person name="Lindemann S.R."/>
        </authorList>
    </citation>
    <scope>NUCLEOTIDE SEQUENCE [LARGE SCALE GENOMIC DNA]</scope>
    <source>
        <strain evidence="3">HL-49</strain>
    </source>
</reference>
<keyword evidence="1" id="KW-0378">Hydrolase</keyword>
<evidence type="ECO:0000313" key="3">
    <source>
        <dbReference type="EMBL" id="KPQ13403.1"/>
    </source>
</evidence>
<gene>
    <name evidence="3" type="ORF">HLUCCX10_13090</name>
</gene>
<feature type="domain" description="BD-FAE-like" evidence="2">
    <location>
        <begin position="58"/>
        <end position="255"/>
    </location>
</feature>
<dbReference type="AlphaFoldDB" id="A0A0P8BU32"/>
<dbReference type="InterPro" id="IPR050300">
    <property type="entry name" value="GDXG_lipolytic_enzyme"/>
</dbReference>
<sequence length="294" mass="32311">MTSEQFLSKASKWIFYSFFFAVVLLQGCSSTDDPLPDGPLMAMELTNEAYGTDTRQVMDVFLPAGRTLEDTPILIYIHGGAWIDGSKEEFLEFRTAFEQALPDFAFVAINYRLYNFIDDSNGFPAQENDVIAALEHILDNRISWNISDEIYLSGASAGGHLALLHAYKHQEIGNIQAVMALFPPTELESLHSFNFVTESGLTALLGGTPESNPDAYFQSSPVNFVSSFTVPSIFFHGTEDTVVPISQSDLLAAELTDAGVNFQYEIIEGQGHGFTPATYAAVISDVEGFINSLR</sequence>
<dbReference type="EMBL" id="LJXT01000091">
    <property type="protein sequence ID" value="KPQ13403.1"/>
    <property type="molecule type" value="Genomic_DNA"/>
</dbReference>
<comment type="caution">
    <text evidence="3">The sequence shown here is derived from an EMBL/GenBank/DDBJ whole genome shotgun (WGS) entry which is preliminary data.</text>
</comment>
<evidence type="ECO:0000256" key="1">
    <source>
        <dbReference type="ARBA" id="ARBA00022801"/>
    </source>
</evidence>
<evidence type="ECO:0000313" key="4">
    <source>
        <dbReference type="Proteomes" id="UP000050421"/>
    </source>
</evidence>
<dbReference type="Pfam" id="PF20434">
    <property type="entry name" value="BD-FAE"/>
    <property type="match status" value="1"/>
</dbReference>
<accession>A0A0P8BU32</accession>
<dbReference type="PANTHER" id="PTHR48081">
    <property type="entry name" value="AB HYDROLASE SUPERFAMILY PROTEIN C4A8.06C"/>
    <property type="match status" value="1"/>
</dbReference>
<dbReference type="SUPFAM" id="SSF53474">
    <property type="entry name" value="alpha/beta-Hydrolases"/>
    <property type="match status" value="1"/>
</dbReference>
<name>A0A0P8BU32_9BACT</name>
<dbReference type="STRING" id="1305737.GCA_000526355_03175"/>
<dbReference type="eggNOG" id="COG0657">
    <property type="taxonomic scope" value="Bacteria"/>
</dbReference>
<protein>
    <submittedName>
        <fullName evidence="3">Esterase/lipase</fullName>
    </submittedName>
</protein>
<dbReference type="PATRIC" id="fig|1305737.6.peg.3275"/>
<proteinExistence type="predicted"/>
<dbReference type="InterPro" id="IPR029058">
    <property type="entry name" value="AB_hydrolase_fold"/>
</dbReference>
<dbReference type="PANTHER" id="PTHR48081:SF13">
    <property type="entry name" value="ALPHA_BETA HYDROLASE"/>
    <property type="match status" value="1"/>
</dbReference>
<organism evidence="3 4">
    <name type="scientific">Algoriphagus marincola HL-49</name>
    <dbReference type="NCBI Taxonomy" id="1305737"/>
    <lineage>
        <taxon>Bacteria</taxon>
        <taxon>Pseudomonadati</taxon>
        <taxon>Bacteroidota</taxon>
        <taxon>Cytophagia</taxon>
        <taxon>Cytophagales</taxon>
        <taxon>Cyclobacteriaceae</taxon>
        <taxon>Algoriphagus</taxon>
    </lineage>
</organism>
<dbReference type="GO" id="GO:0016787">
    <property type="term" value="F:hydrolase activity"/>
    <property type="evidence" value="ECO:0007669"/>
    <property type="project" value="UniProtKB-KW"/>
</dbReference>
<evidence type="ECO:0000259" key="2">
    <source>
        <dbReference type="Pfam" id="PF20434"/>
    </source>
</evidence>